<accession>A0A3B0CD16</accession>
<dbReference type="Pfam" id="PF08811">
    <property type="entry name" value="DUF1800"/>
    <property type="match status" value="1"/>
</dbReference>
<evidence type="ECO:0000313" key="2">
    <source>
        <dbReference type="Proteomes" id="UP000276603"/>
    </source>
</evidence>
<dbReference type="InterPro" id="IPR014917">
    <property type="entry name" value="DUF1800"/>
</dbReference>
<keyword evidence="2" id="KW-1185">Reference proteome</keyword>
<evidence type="ECO:0000313" key="1">
    <source>
        <dbReference type="EMBL" id="RKN82354.1"/>
    </source>
</evidence>
<dbReference type="EMBL" id="RBCJ01000001">
    <property type="protein sequence ID" value="RKN82354.1"/>
    <property type="molecule type" value="Genomic_DNA"/>
</dbReference>
<dbReference type="Proteomes" id="UP000276603">
    <property type="component" value="Unassembled WGS sequence"/>
</dbReference>
<dbReference type="RefSeq" id="WP_120709544.1">
    <property type="nucleotide sequence ID" value="NZ_RBCJ01000001.1"/>
</dbReference>
<proteinExistence type="predicted"/>
<name>A0A3B0CD16_9FLAO</name>
<gene>
    <name evidence="1" type="ORF">D7Z94_00400</name>
</gene>
<comment type="caution">
    <text evidence="1">The sequence shown here is derived from an EMBL/GenBank/DDBJ whole genome shotgun (WGS) entry which is preliminary data.</text>
</comment>
<reference evidence="1 2" key="1">
    <citation type="submission" date="2018-10" db="EMBL/GenBank/DDBJ databases">
        <title>Ulvibacterium marinum gen. nov., sp. nov., a novel marine bacterium of the family Flavobacteriaceae, isolated from a culture of the green alga Ulva prolifera.</title>
        <authorList>
            <person name="Zhang Z."/>
        </authorList>
    </citation>
    <scope>NUCLEOTIDE SEQUENCE [LARGE SCALE GENOMIC DNA]</scope>
    <source>
        <strain evidence="1 2">CCMM003</strain>
    </source>
</reference>
<protein>
    <submittedName>
        <fullName evidence="1">DUF1800 domain-containing protein</fullName>
    </submittedName>
</protein>
<organism evidence="1 2">
    <name type="scientific">Ulvibacterium marinum</name>
    <dbReference type="NCBI Taxonomy" id="2419782"/>
    <lineage>
        <taxon>Bacteria</taxon>
        <taxon>Pseudomonadati</taxon>
        <taxon>Bacteroidota</taxon>
        <taxon>Flavobacteriia</taxon>
        <taxon>Flavobacteriales</taxon>
        <taxon>Flavobacteriaceae</taxon>
        <taxon>Ulvibacterium</taxon>
    </lineage>
</organism>
<sequence length="497" mass="56957">MEYFVNCNTSTLAPYTTPLDRTKAAHLYRRLGFSASVETIDLAVNQNAGTLVDNLINQAVAMPPSPAPAWADWNNSNYPADDDQARQVRRAQLEEWRLTYTNALLDNNLRDRMSFFWSNHFVTEIDVYDCNSFLYYYINCLQRNSLGNFRTFVSEIGLTDAMLYYLDGVYNNGNNPNENYARELYELFTLGEGNGYTEEDIIETAKALSGYVERGEIGCSPVAYDATRHDTGSKTILGQTGNWGYDDVINILFQQRPNEIAEFICRKLYEFFVHPDSKDDTGNAQVIIDGMANTFIANDFEIAPVLSQLFRSQHFFDDNAIGVIIKSPYDMYLNTLKETSFAYTDNTLSEINNYTRLLGQELFDPFDVAGWQRDRSWINTNFIIGRWLTIETILETFYQNNNEQFRAFGLSLTGNDGLTSNNPDIIARPIIDFVLPKGLLDEGEYEKAFAAFRSDIDPTYYEGGNDETWTLATWMTAPFQVYLLLQYLARQPEFQLK</sequence>
<dbReference type="AlphaFoldDB" id="A0A3B0CD16"/>
<dbReference type="OrthoDB" id="9772295at2"/>